<keyword evidence="10" id="KW-1185">Reference proteome</keyword>
<evidence type="ECO:0000256" key="2">
    <source>
        <dbReference type="ARBA" id="ARBA00022448"/>
    </source>
</evidence>
<evidence type="ECO:0000256" key="7">
    <source>
        <dbReference type="SAM" id="MobiDB-lite"/>
    </source>
</evidence>
<feature type="region of interest" description="Disordered" evidence="7">
    <location>
        <begin position="145"/>
        <end position="199"/>
    </location>
</feature>
<evidence type="ECO:0000256" key="5">
    <source>
        <dbReference type="ARBA" id="ARBA00023065"/>
    </source>
</evidence>
<sequence length="745" mass="84009">MITYKSDGFGLTTLFVWHGSAVFRAIIPASISTGMLVLYDYTLDERLENRATFVHPYSLAVFVVIIGFLLVFRLNYSYHRHWEAASQLHVMTSKLLDSAIVLAAFHYQAKQYDDRRPLAFGANPKVRNETRDRERLKQRMVTRDTITSVPEQDGKKKWWSGEKKQRKKSHIRWEQGKRLQPNAATGRHRSNNSSKTLKKFLPAKLRKQTSTTSNVSQKRWSASFAAGNDPDNRLLQLTGLESQTPSLFLQEAAHLYSLLSAVAMSTLRCDVEGAESPIAPYIPGAPLPPVNPDELSSDIQMQYYETNPIWGFLYYILGLQKSQLRRTLYNAARPFRVIGGISDNEARMLQQANGPSARMALCSMWLKEFISREHLHGSTGKVAPPIISRVYQFLSDGISAYNHCRKIAFVPFPFPHHQATVFFTFLSIFIFPLLFAGFVGNLAVACTLNAVTVICFLGTHEVARELSNPYYTVPNDLPLNNIQAQLNEALVCMWAGFHPDSWRADDGTNTVSSSPRRRKLSETRNELPLSESPGAIMLEPTSRNDLPSFPESPGFNTFQATRNEAPLSERPRLNSFEATRNEVPLTESPGVNTFQVPRNEVPLTESPEVNMFEVTRNEVPLTESPEVHTFEATRTDVPLTESPRVKSFEATRNEAPLSERPRLNSFEATRNEVPLTERPRVNTFEATINEAPLSERPRVNSLEATKNEVPLTQSPRVNSFESTRNEVPLSESPGADMLEEATMEV</sequence>
<accession>A0AAD2CH04</accession>
<reference evidence="9" key="1">
    <citation type="submission" date="2023-08" db="EMBL/GenBank/DDBJ databases">
        <authorList>
            <person name="Audoor S."/>
            <person name="Bilcke G."/>
        </authorList>
    </citation>
    <scope>NUCLEOTIDE SEQUENCE</scope>
</reference>
<evidence type="ECO:0000256" key="1">
    <source>
        <dbReference type="ARBA" id="ARBA00004141"/>
    </source>
</evidence>
<proteinExistence type="predicted"/>
<keyword evidence="6 8" id="KW-0472">Membrane</keyword>
<dbReference type="InterPro" id="IPR044669">
    <property type="entry name" value="YneE/VCCN1/2-like"/>
</dbReference>
<name>A0AAD2CH04_9STRA</name>
<evidence type="ECO:0000256" key="8">
    <source>
        <dbReference type="SAM" id="Phobius"/>
    </source>
</evidence>
<feature type="compositionally biased region" description="Basic and acidic residues" evidence="7">
    <location>
        <begin position="152"/>
        <end position="163"/>
    </location>
</feature>
<evidence type="ECO:0000256" key="3">
    <source>
        <dbReference type="ARBA" id="ARBA00022692"/>
    </source>
</evidence>
<feature type="region of interest" description="Disordered" evidence="7">
    <location>
        <begin position="696"/>
        <end position="745"/>
    </location>
</feature>
<dbReference type="GO" id="GO:0005254">
    <property type="term" value="F:chloride channel activity"/>
    <property type="evidence" value="ECO:0007669"/>
    <property type="project" value="InterPro"/>
</dbReference>
<dbReference type="EMBL" id="CAKOGP040000001">
    <property type="protein sequence ID" value="CAJ1916362.1"/>
    <property type="molecule type" value="Genomic_DNA"/>
</dbReference>
<evidence type="ECO:0008006" key="11">
    <source>
        <dbReference type="Google" id="ProtNLM"/>
    </source>
</evidence>
<dbReference type="GO" id="GO:0016020">
    <property type="term" value="C:membrane"/>
    <property type="evidence" value="ECO:0007669"/>
    <property type="project" value="UniProtKB-SubCell"/>
</dbReference>
<keyword evidence="2" id="KW-0813">Transport</keyword>
<organism evidence="9 10">
    <name type="scientific">Cylindrotheca closterium</name>
    <dbReference type="NCBI Taxonomy" id="2856"/>
    <lineage>
        <taxon>Eukaryota</taxon>
        <taxon>Sar</taxon>
        <taxon>Stramenopiles</taxon>
        <taxon>Ochrophyta</taxon>
        <taxon>Bacillariophyta</taxon>
        <taxon>Bacillariophyceae</taxon>
        <taxon>Bacillariophycidae</taxon>
        <taxon>Bacillariales</taxon>
        <taxon>Bacillariaceae</taxon>
        <taxon>Cylindrotheca</taxon>
    </lineage>
</organism>
<comment type="caution">
    <text evidence="9">The sequence shown here is derived from an EMBL/GenBank/DDBJ whole genome shotgun (WGS) entry which is preliminary data.</text>
</comment>
<keyword evidence="3 8" id="KW-0812">Transmembrane</keyword>
<evidence type="ECO:0000256" key="4">
    <source>
        <dbReference type="ARBA" id="ARBA00022989"/>
    </source>
</evidence>
<evidence type="ECO:0000313" key="9">
    <source>
        <dbReference type="EMBL" id="CAJ1916362.1"/>
    </source>
</evidence>
<feature type="transmembrane region" description="Helical" evidence="8">
    <location>
        <begin position="421"/>
        <end position="444"/>
    </location>
</feature>
<protein>
    <recommendedName>
        <fullName evidence="11">Bestrophin homolog</fullName>
    </recommendedName>
</protein>
<dbReference type="AlphaFoldDB" id="A0AAD2CH04"/>
<gene>
    <name evidence="9" type="ORF">CYCCA115_LOCUS747</name>
</gene>
<dbReference type="Proteomes" id="UP001295423">
    <property type="component" value="Unassembled WGS sequence"/>
</dbReference>
<feature type="transmembrane region" description="Helical" evidence="8">
    <location>
        <begin position="53"/>
        <end position="72"/>
    </location>
</feature>
<evidence type="ECO:0000256" key="6">
    <source>
        <dbReference type="ARBA" id="ARBA00023136"/>
    </source>
</evidence>
<evidence type="ECO:0000313" key="10">
    <source>
        <dbReference type="Proteomes" id="UP001295423"/>
    </source>
</evidence>
<feature type="transmembrane region" description="Helical" evidence="8">
    <location>
        <begin position="21"/>
        <end position="41"/>
    </location>
</feature>
<dbReference type="PANTHER" id="PTHR33281">
    <property type="entry name" value="UPF0187 PROTEIN YNEE"/>
    <property type="match status" value="1"/>
</dbReference>
<feature type="compositionally biased region" description="Polar residues" evidence="7">
    <location>
        <begin position="710"/>
        <end position="722"/>
    </location>
</feature>
<comment type="subcellular location">
    <subcellularLocation>
        <location evidence="1">Membrane</location>
        <topology evidence="1">Multi-pass membrane protein</topology>
    </subcellularLocation>
</comment>
<keyword evidence="4 8" id="KW-1133">Transmembrane helix</keyword>
<feature type="region of interest" description="Disordered" evidence="7">
    <location>
        <begin position="505"/>
        <end position="551"/>
    </location>
</feature>
<dbReference type="Pfam" id="PF25539">
    <property type="entry name" value="Bestrophin_2"/>
    <property type="match status" value="1"/>
</dbReference>
<keyword evidence="5" id="KW-0406">Ion transport</keyword>
<dbReference type="PANTHER" id="PTHR33281:SF20">
    <property type="match status" value="1"/>
</dbReference>